<reference evidence="2" key="1">
    <citation type="journal article" date="2014" name="Genome Announc.">
        <title>Full-genome sequence of the plant growth-promoting bacterium Pseudomonas protegens CHA0.</title>
        <authorList>
            <person name="Jousset A."/>
            <person name="Schuldes J."/>
            <person name="Keel C."/>
            <person name="Maurhofer M."/>
            <person name="Daniel R."/>
            <person name="Scheu S."/>
            <person name="Thuermer A."/>
        </authorList>
    </citation>
    <scope>NUCLEOTIDE SEQUENCE [LARGE SCALE GENOMIC DNA]</scope>
    <source>
        <strain evidence="2">DSM 19095 / LMG 27888 / CFBP 6595 / CHA0</strain>
    </source>
</reference>
<dbReference type="RefSeq" id="WP_015636306.1">
    <property type="nucleotide sequence ID" value="NC_021237.1"/>
</dbReference>
<dbReference type="EMBL" id="CP003190">
    <property type="protein sequence ID" value="AGL85746.1"/>
    <property type="molecule type" value="Genomic_DNA"/>
</dbReference>
<evidence type="ECO:0000313" key="1">
    <source>
        <dbReference type="EMBL" id="AGL85746.1"/>
    </source>
</evidence>
<dbReference type="HOGENOM" id="CLU_2619348_0_0_6"/>
<dbReference type="KEGG" id="pprc:PFLCHA0_c39800"/>
<organism evidence="1 2">
    <name type="scientific">Pseudomonas protegens (strain DSM 19095 / LMG 27888 / CFBP 6595 / CHA0)</name>
    <dbReference type="NCBI Taxonomy" id="1124983"/>
    <lineage>
        <taxon>Bacteria</taxon>
        <taxon>Pseudomonadati</taxon>
        <taxon>Pseudomonadota</taxon>
        <taxon>Gammaproteobacteria</taxon>
        <taxon>Pseudomonadales</taxon>
        <taxon>Pseudomonadaceae</taxon>
        <taxon>Pseudomonas</taxon>
    </lineage>
</organism>
<protein>
    <submittedName>
        <fullName evidence="1">Uncharacterized protein</fullName>
    </submittedName>
</protein>
<accession>A0A2C9EQ07</accession>
<name>A0A2C9EQ07_PSEPH</name>
<proteinExistence type="predicted"/>
<gene>
    <name evidence="1" type="ORF">PFLCHA0_c39800</name>
</gene>
<evidence type="ECO:0000313" key="2">
    <source>
        <dbReference type="Proteomes" id="UP000013940"/>
    </source>
</evidence>
<dbReference type="Proteomes" id="UP000013940">
    <property type="component" value="Chromosome"/>
</dbReference>
<sequence>METLKVAIANDHPIVLGGYESWLSVANACALMEYLTRHFPNVLVLALTIISNPLSLTRLQEIVASRCAAVPSVLLICC</sequence>
<dbReference type="GeneID" id="57476989"/>
<dbReference type="AlphaFoldDB" id="A0A2C9EQ07"/>